<evidence type="ECO:0000313" key="2">
    <source>
        <dbReference type="EMBL" id="SZX76454.1"/>
    </source>
</evidence>
<keyword evidence="3" id="KW-1185">Reference proteome</keyword>
<organism evidence="1 3">
    <name type="scientific">Tetradesmus obliquus</name>
    <name type="common">Green alga</name>
    <name type="synonym">Acutodesmus obliquus</name>
    <dbReference type="NCBI Taxonomy" id="3088"/>
    <lineage>
        <taxon>Eukaryota</taxon>
        <taxon>Viridiplantae</taxon>
        <taxon>Chlorophyta</taxon>
        <taxon>core chlorophytes</taxon>
        <taxon>Chlorophyceae</taxon>
        <taxon>CS clade</taxon>
        <taxon>Sphaeropleales</taxon>
        <taxon>Scenedesmaceae</taxon>
        <taxon>Tetradesmus</taxon>
    </lineage>
</organism>
<dbReference type="AlphaFoldDB" id="A0A383V9Z3"/>
<evidence type="ECO:0000313" key="1">
    <source>
        <dbReference type="EMBL" id="SZX62001.1"/>
    </source>
</evidence>
<proteinExistence type="predicted"/>
<gene>
    <name evidence="2" type="ORF">BQ4739_LOCUS16838</name>
    <name evidence="1" type="ORF">BQ4739_LOCUS2549</name>
</gene>
<evidence type="ECO:0000313" key="3">
    <source>
        <dbReference type="Proteomes" id="UP000256970"/>
    </source>
</evidence>
<name>A0A383V9Z3_TETOB</name>
<dbReference type="EMBL" id="FNXT01000191">
    <property type="protein sequence ID" value="SZX62001.1"/>
    <property type="molecule type" value="Genomic_DNA"/>
</dbReference>
<protein>
    <submittedName>
        <fullName evidence="1">Uncharacterized protein</fullName>
    </submittedName>
</protein>
<reference evidence="1 3" key="1">
    <citation type="submission" date="2016-10" db="EMBL/GenBank/DDBJ databases">
        <authorList>
            <person name="Cai Z."/>
        </authorList>
    </citation>
    <scope>NUCLEOTIDE SEQUENCE [LARGE SCALE GENOMIC DNA]</scope>
</reference>
<dbReference type="EMBL" id="FNXT01001258">
    <property type="protein sequence ID" value="SZX76454.1"/>
    <property type="molecule type" value="Genomic_DNA"/>
</dbReference>
<dbReference type="Proteomes" id="UP000256970">
    <property type="component" value="Unassembled WGS sequence"/>
</dbReference>
<accession>A0A383V9Z3</accession>
<sequence length="296" mass="31897">MLGLLLRQQAARSAGTLLAWLQQRPEQLRFDVLQQVMESAAHGGSYATANMWMLSCECLVTMKKELSAAFIAAQPGCNAAALAAATLQQLEQSGLLSSMHASLVPLMQVIRQQWSSTSLPATPYYALFDIVRCLMSVVNNSLHYARVLVPAALQHTAVQATRQLLQQLQACGVLLPDAATATSSSGSNSSNSNSSSSSSSPYVAYVHVQLTAAANAFVVESCLQQQQLPADVALQVQLLLADQAVQEVMLQPLAACVALLHHQQQRQRQQQSTGGLIRMLYIPAYYEDMLLPGGQS</sequence>